<dbReference type="EMBL" id="CP020946">
    <property type="protein sequence ID" value="ASD63134.1"/>
    <property type="molecule type" value="Genomic_DNA"/>
</dbReference>
<evidence type="ECO:0008006" key="3">
    <source>
        <dbReference type="Google" id="ProtNLM"/>
    </source>
</evidence>
<proteinExistence type="predicted"/>
<name>A0A1Z3N6N6_BDEBC</name>
<dbReference type="AlphaFoldDB" id="A0A1Z3N6N6"/>
<sequence length="378" mass="42076">MPGGVEQPQNIYLAANGDDRGDGSAQRPYLTLKKAHAAVAAIYKLRPDAHVQVFIRGGVYYGQTLVWTAVPRAGSLIIRGYGSTKPVFDGRAHANAAVGSTVSLLSLRPAKAGQYNITVSHLRLQNYLEGIDLIAPSRDIIMQGISGLVLEHLEFYKIGSEHAAVLDATGKRRAGLAAIRMVNVKQSQFRNNDFKDLYNLGRSGGSQHAYYAAHYSSNNTFYGNRFIRNLSGHAIKIRDFSNDNLIHYNYFETVTPTALQIWHCEKKDRSDCTKAGLGESRSYNTKETKNIYINTEKYSVFKERVGQNSPLPYPGGVYDFIKDGATYLRYIVRSQLNSRTLVGICERANDCISSTARCYKDQSGTQNHKCEKGNWVAR</sequence>
<dbReference type="Proteomes" id="UP000197003">
    <property type="component" value="Chromosome"/>
</dbReference>
<dbReference type="OrthoDB" id="6005939at2"/>
<organism evidence="1 2">
    <name type="scientific">Bdellovibrio bacteriovorus</name>
    <dbReference type="NCBI Taxonomy" id="959"/>
    <lineage>
        <taxon>Bacteria</taxon>
        <taxon>Pseudomonadati</taxon>
        <taxon>Bdellovibrionota</taxon>
        <taxon>Bdellovibrionia</taxon>
        <taxon>Bdellovibrionales</taxon>
        <taxon>Pseudobdellovibrionaceae</taxon>
        <taxon>Bdellovibrio</taxon>
    </lineage>
</organism>
<reference evidence="1 2" key="1">
    <citation type="submission" date="2017-04" db="EMBL/GenBank/DDBJ databases">
        <title>Whole genome sequence of Bdellovibrio bacteriovorus strain SSB218315.</title>
        <authorList>
            <person name="Oyedara O."/>
            <person name="Rodriguez-Perez M.A."/>
        </authorList>
    </citation>
    <scope>NUCLEOTIDE SEQUENCE [LARGE SCALE GENOMIC DNA]</scope>
    <source>
        <strain evidence="1 2">SSB218315</strain>
    </source>
</reference>
<dbReference type="Gene3D" id="2.160.20.10">
    <property type="entry name" value="Single-stranded right-handed beta-helix, Pectin lyase-like"/>
    <property type="match status" value="1"/>
</dbReference>
<evidence type="ECO:0000313" key="2">
    <source>
        <dbReference type="Proteomes" id="UP000197003"/>
    </source>
</evidence>
<evidence type="ECO:0000313" key="1">
    <source>
        <dbReference type="EMBL" id="ASD63134.1"/>
    </source>
</evidence>
<dbReference type="InterPro" id="IPR012334">
    <property type="entry name" value="Pectin_lyas_fold"/>
</dbReference>
<accession>A0A1Z3N6N6</accession>
<dbReference type="InterPro" id="IPR011050">
    <property type="entry name" value="Pectin_lyase_fold/virulence"/>
</dbReference>
<gene>
    <name evidence="1" type="ORF">B9G79_05910</name>
</gene>
<dbReference type="RefSeq" id="WP_088564712.1">
    <property type="nucleotide sequence ID" value="NZ_CP020946.1"/>
</dbReference>
<protein>
    <recommendedName>
        <fullName evidence="3">Right handed beta helix domain-containing protein</fullName>
    </recommendedName>
</protein>
<dbReference type="SUPFAM" id="SSF51126">
    <property type="entry name" value="Pectin lyase-like"/>
    <property type="match status" value="1"/>
</dbReference>